<organism evidence="3 4">
    <name type="scientific">Nocardioides fonticola</name>
    <dbReference type="NCBI Taxonomy" id="450363"/>
    <lineage>
        <taxon>Bacteria</taxon>
        <taxon>Bacillati</taxon>
        <taxon>Actinomycetota</taxon>
        <taxon>Actinomycetes</taxon>
        <taxon>Propionibacteriales</taxon>
        <taxon>Nocardioidaceae</taxon>
        <taxon>Nocardioides</taxon>
    </lineage>
</organism>
<feature type="compositionally biased region" description="Low complexity" evidence="1">
    <location>
        <begin position="36"/>
        <end position="47"/>
    </location>
</feature>
<feature type="region of interest" description="Disordered" evidence="1">
    <location>
        <begin position="170"/>
        <end position="191"/>
    </location>
</feature>
<keyword evidence="4" id="KW-1185">Reference proteome</keyword>
<dbReference type="EMBL" id="BAAAZH010000024">
    <property type="protein sequence ID" value="GAA4123595.1"/>
    <property type="molecule type" value="Genomic_DNA"/>
</dbReference>
<dbReference type="Proteomes" id="UP001501495">
    <property type="component" value="Unassembled WGS sequence"/>
</dbReference>
<comment type="caution">
    <text evidence="3">The sequence shown here is derived from an EMBL/GenBank/DDBJ whole genome shotgun (WGS) entry which is preliminary data.</text>
</comment>
<protein>
    <submittedName>
        <fullName evidence="3">Uncharacterized protein</fullName>
    </submittedName>
</protein>
<accession>A0ABP7XQ36</accession>
<gene>
    <name evidence="3" type="ORF">GCM10022215_30440</name>
</gene>
<keyword evidence="2" id="KW-0732">Signal</keyword>
<evidence type="ECO:0000256" key="1">
    <source>
        <dbReference type="SAM" id="MobiDB-lite"/>
    </source>
</evidence>
<dbReference type="RefSeq" id="WP_344734312.1">
    <property type="nucleotide sequence ID" value="NZ_BAAAZH010000024.1"/>
</dbReference>
<feature type="signal peptide" evidence="2">
    <location>
        <begin position="1"/>
        <end position="19"/>
    </location>
</feature>
<evidence type="ECO:0000256" key="2">
    <source>
        <dbReference type="SAM" id="SignalP"/>
    </source>
</evidence>
<reference evidence="4" key="1">
    <citation type="journal article" date="2019" name="Int. J. Syst. Evol. Microbiol.">
        <title>The Global Catalogue of Microorganisms (GCM) 10K type strain sequencing project: providing services to taxonomists for standard genome sequencing and annotation.</title>
        <authorList>
            <consortium name="The Broad Institute Genomics Platform"/>
            <consortium name="The Broad Institute Genome Sequencing Center for Infectious Disease"/>
            <person name="Wu L."/>
            <person name="Ma J."/>
        </authorList>
    </citation>
    <scope>NUCLEOTIDE SEQUENCE [LARGE SCALE GENOMIC DNA]</scope>
    <source>
        <strain evidence="4">JCM 16703</strain>
    </source>
</reference>
<feature type="chain" id="PRO_5046928598" evidence="2">
    <location>
        <begin position="20"/>
        <end position="191"/>
    </location>
</feature>
<proteinExistence type="predicted"/>
<name>A0ABP7XQ36_9ACTN</name>
<feature type="region of interest" description="Disordered" evidence="1">
    <location>
        <begin position="36"/>
        <end position="56"/>
    </location>
</feature>
<evidence type="ECO:0000313" key="4">
    <source>
        <dbReference type="Proteomes" id="UP001501495"/>
    </source>
</evidence>
<evidence type="ECO:0000313" key="3">
    <source>
        <dbReference type="EMBL" id="GAA4123595.1"/>
    </source>
</evidence>
<sequence length="191" mass="19525">MRTSLVPAIRPLVALVASAALVGSLAAPARAAATTDTDATGDAVTSSGSTSPNNQTADITSIAVTHGTSAVKVVVTLRDVDADNWNLVTAIRTPKSNYEVLLAKLSGTKYAVLSRKGTAITCKAMDTRIEDTPNTLYVYVPRSCLGRPASVRVGAVMTAKQGNTAVSDDARLNGALTSSGKPKLGPSVKAG</sequence>